<sequence>MPKTFLSAKWVSLFVQRLSLTIILFMGVTDTPLPYTFRTLYFILNTSYSWRVEVAAISCL</sequence>
<reference evidence="1" key="1">
    <citation type="submission" date="2001-10" db="EMBL/GenBank/DDBJ databases">
        <authorList>
            <person name="Stapleton M."/>
            <person name="Brokstein P."/>
            <person name="Hong L."/>
            <person name="Agbayani A."/>
            <person name="Carlson J."/>
            <person name="Champe M."/>
            <person name="Chavez C."/>
            <person name="Dorsett V."/>
            <person name="Farfan D."/>
            <person name="Frise E."/>
            <person name="George R."/>
            <person name="Gonzalez M."/>
            <person name="Guarin H."/>
            <person name="Li P."/>
            <person name="Liao G."/>
            <person name="Miranda A."/>
            <person name="Mungall C.J."/>
            <person name="Nunoo J."/>
            <person name="Pacleb J."/>
            <person name="Paragas V."/>
            <person name="Park S."/>
            <person name="Phouanenavong S."/>
            <person name="Wan K."/>
            <person name="Yu C."/>
            <person name="Lewis S.E."/>
            <person name="Rubin G.M."/>
            <person name="Celniker S."/>
        </authorList>
    </citation>
    <scope>NUCLEOTIDE SEQUENCE</scope>
</reference>
<evidence type="ECO:0000313" key="1">
    <source>
        <dbReference type="EMBL" id="AAL28378.1"/>
    </source>
</evidence>
<protein>
    <submittedName>
        <fullName evidence="1">GM01456p</fullName>
    </submittedName>
</protein>
<dbReference type="AlphaFoldDB" id="Q95SE6"/>
<name>Q95SE6_DROME</name>
<proteinExistence type="evidence at transcript level"/>
<accession>Q95SE6</accession>
<dbReference type="EMBL" id="AY060830">
    <property type="protein sequence ID" value="AAL28378.1"/>
    <property type="molecule type" value="mRNA"/>
</dbReference>
<organism evidence="1">
    <name type="scientific">Drosophila melanogaster</name>
    <name type="common">Fruit fly</name>
    <dbReference type="NCBI Taxonomy" id="7227"/>
    <lineage>
        <taxon>Eukaryota</taxon>
        <taxon>Metazoa</taxon>
        <taxon>Ecdysozoa</taxon>
        <taxon>Arthropoda</taxon>
        <taxon>Hexapoda</taxon>
        <taxon>Insecta</taxon>
        <taxon>Pterygota</taxon>
        <taxon>Neoptera</taxon>
        <taxon>Endopterygota</taxon>
        <taxon>Diptera</taxon>
        <taxon>Brachycera</taxon>
        <taxon>Muscomorpha</taxon>
        <taxon>Ephydroidea</taxon>
        <taxon>Drosophilidae</taxon>
        <taxon>Drosophila</taxon>
        <taxon>Sophophora</taxon>
    </lineage>
</organism>